<dbReference type="SMART" id="SM00382">
    <property type="entry name" value="AAA"/>
    <property type="match status" value="1"/>
</dbReference>
<protein>
    <recommendedName>
        <fullName evidence="2">DNA-directed DNA polymerase</fullName>
        <ecNumber evidence="2">2.7.7.7</ecNumber>
    </recommendedName>
</protein>
<feature type="compositionally biased region" description="Low complexity" evidence="12">
    <location>
        <begin position="896"/>
        <end position="913"/>
    </location>
</feature>
<comment type="catalytic activity">
    <reaction evidence="11">
        <text>DNA(n) + a 2'-deoxyribonucleoside 5'-triphosphate = DNA(n+1) + diphosphate</text>
        <dbReference type="Rhea" id="RHEA:22508"/>
        <dbReference type="Rhea" id="RHEA-COMP:17339"/>
        <dbReference type="Rhea" id="RHEA-COMP:17340"/>
        <dbReference type="ChEBI" id="CHEBI:33019"/>
        <dbReference type="ChEBI" id="CHEBI:61560"/>
        <dbReference type="ChEBI" id="CHEBI:173112"/>
        <dbReference type="EC" id="2.7.7.7"/>
    </reaction>
</comment>
<feature type="region of interest" description="Disordered" evidence="12">
    <location>
        <begin position="709"/>
        <end position="1057"/>
    </location>
</feature>
<keyword evidence="7" id="KW-0547">Nucleotide-binding</keyword>
<feature type="compositionally biased region" description="Low complexity" evidence="12">
    <location>
        <begin position="948"/>
        <end position="957"/>
    </location>
</feature>
<comment type="similarity">
    <text evidence="1">Belongs to the DnaX/STICHEL family.</text>
</comment>
<feature type="compositionally biased region" description="Basic and acidic residues" evidence="12">
    <location>
        <begin position="1025"/>
        <end position="1045"/>
    </location>
</feature>
<keyword evidence="3 14" id="KW-0808">Transferase</keyword>
<organism evidence="14 15">
    <name type="scientific">Brevibacterium jeotgali</name>
    <dbReference type="NCBI Taxonomy" id="1262550"/>
    <lineage>
        <taxon>Bacteria</taxon>
        <taxon>Bacillati</taxon>
        <taxon>Actinomycetota</taxon>
        <taxon>Actinomycetes</taxon>
        <taxon>Micrococcales</taxon>
        <taxon>Brevibacteriaceae</taxon>
        <taxon>Brevibacterium</taxon>
    </lineage>
</organism>
<dbReference type="InterPro" id="IPR050238">
    <property type="entry name" value="DNA_Rep/Repair_Clamp_Loader"/>
</dbReference>
<evidence type="ECO:0000256" key="12">
    <source>
        <dbReference type="SAM" id="MobiDB-lite"/>
    </source>
</evidence>
<feature type="region of interest" description="Disordered" evidence="12">
    <location>
        <begin position="478"/>
        <end position="626"/>
    </location>
</feature>
<dbReference type="InterPro" id="IPR027417">
    <property type="entry name" value="P-loop_NTPase"/>
</dbReference>
<feature type="compositionally biased region" description="Polar residues" evidence="12">
    <location>
        <begin position="914"/>
        <end position="931"/>
    </location>
</feature>
<evidence type="ECO:0000256" key="1">
    <source>
        <dbReference type="ARBA" id="ARBA00006360"/>
    </source>
</evidence>
<sequence length="1163" mass="121549">MSTALYRRYRPEAFDEVIGQEHVTRPLSAAIDAGRINHAFLFSGPRGCGKTTSARILARCLNCVEGPTSNPCGQCPSCQDLANGGSGSLDVVEIDAASHNGVDDARDLRERAVYAPARDRYKVFILDEAHMVTTQGFNALLKLVEEPPAHVKFVFATTEPDKVIQTIRSRTHHYPFRLVPPETLVRYLDDLSGRENVNVGKGVLPLVVRAGGGSVRDTLSVLDQLMAGADDEGVDYPTAVALLGYTDDSLLGDIVDSFSAGDGAGVFRVIDRVVESGHDPRRFVEDLLERFRDLFVISAAEDAAASFLPEVPADRLERLKVQARAFGPAELSRAADLLNVGLTEMTGATSPRLQLELICARILLPGAEDSRRSVVSRVDRLERRIGMSAGGRIPAGAVPAQADSEPVGAGPARTESSRTAHSGAETVGTDSARTEPAPGSGAAHGQAPSAVQGTEASAIAAQDADPFAGVADAMASARSVLDSRPEDKPRGPSASAPAEPPRADQRPAPRAEQVQHAESQQRPERAEPAESPQQRPERPERAEPPQGRSERPEPEPPQERRPVRSGSQAGAPAADQHVHAPQTGAPQTAPPQTAPPQADAPQADDSSVDVPEAHASPEIRQAPGVGAEIDAIRRGWPDVLARLQQLRKLSYAIVSGNSFPQQFADGVLFLGFSNPGSVQAFRRGPHAQFVSSAVEDSLGIRAEVRVGDENAGPATAPPAPSGPQPGGPAGQGSSGPGGRGSDGSGSGGPGQRAAGPHDRSGPRQVTQEELDSVVGPREADRAPVDHERYWQSGSADQSGAVRSGAPNSPPPSPRGREGRDDAEGDSRAPLRGADAERGSHEPSADLHGAATAVAAEQVAAEQPVSERPSAVEPPATESGAAGPLATESAATEPPVSESAASGPPAAESADADSMTSEPTAAGQSGSVQSAQDPWAPDPWAPEAGNEAWSGSSSQDWSGDSREDWSGDSTDSDEPVATAAGDRAVDFGAVLVPPPVDIEPSPEDGEYADEYADPYGDAPPGPVDEGSGHGMRDRAESETSMDREPMENQSPAARGDLDFLGAYADVDISFTENPGHAQTSRTAEPAASADSPLGRYANLAQRHSGDVKGAGQPAPPIEEHVPDPVENYTDYDTEGDADIEHDDEYGPAVVERILGGVIIEELNE</sequence>
<feature type="compositionally biased region" description="Gly residues" evidence="12">
    <location>
        <begin position="727"/>
        <end position="750"/>
    </location>
</feature>
<keyword evidence="15" id="KW-1185">Reference proteome</keyword>
<feature type="domain" description="AAA+ ATPase" evidence="13">
    <location>
        <begin position="36"/>
        <end position="179"/>
    </location>
</feature>
<dbReference type="GO" id="GO:0046872">
    <property type="term" value="F:metal ion binding"/>
    <property type="evidence" value="ECO:0007669"/>
    <property type="project" value="UniProtKB-KW"/>
</dbReference>
<dbReference type="Proteomes" id="UP000234462">
    <property type="component" value="Unassembled WGS sequence"/>
</dbReference>
<feature type="compositionally biased region" description="Acidic residues" evidence="12">
    <location>
        <begin position="1128"/>
        <end position="1143"/>
    </location>
</feature>
<dbReference type="OrthoDB" id="9810148at2"/>
<evidence type="ECO:0000256" key="4">
    <source>
        <dbReference type="ARBA" id="ARBA00022695"/>
    </source>
</evidence>
<evidence type="ECO:0000256" key="7">
    <source>
        <dbReference type="ARBA" id="ARBA00022741"/>
    </source>
</evidence>
<dbReference type="EC" id="2.7.7.7" evidence="2"/>
<dbReference type="GO" id="GO:0003677">
    <property type="term" value="F:DNA binding"/>
    <property type="evidence" value="ECO:0007669"/>
    <property type="project" value="InterPro"/>
</dbReference>
<dbReference type="InterPro" id="IPR003593">
    <property type="entry name" value="AAA+_ATPase"/>
</dbReference>
<feature type="compositionally biased region" description="Basic and acidic residues" evidence="12">
    <location>
        <begin position="501"/>
        <end position="528"/>
    </location>
</feature>
<evidence type="ECO:0000313" key="15">
    <source>
        <dbReference type="Proteomes" id="UP000234462"/>
    </source>
</evidence>
<evidence type="ECO:0000256" key="3">
    <source>
        <dbReference type="ARBA" id="ARBA00022679"/>
    </source>
</evidence>
<dbReference type="FunFam" id="3.40.50.300:FF:000014">
    <property type="entry name" value="DNA polymerase III subunit gamma/tau"/>
    <property type="match status" value="1"/>
</dbReference>
<keyword evidence="5" id="KW-0235">DNA replication</keyword>
<dbReference type="EMBL" id="FXZM01000001">
    <property type="protein sequence ID" value="SMY10651.1"/>
    <property type="molecule type" value="Genomic_DNA"/>
</dbReference>
<evidence type="ECO:0000256" key="5">
    <source>
        <dbReference type="ARBA" id="ARBA00022705"/>
    </source>
</evidence>
<dbReference type="Pfam" id="PF13177">
    <property type="entry name" value="DNA_pol3_delta2"/>
    <property type="match status" value="1"/>
</dbReference>
<feature type="compositionally biased region" description="Basic and acidic residues" evidence="12">
    <location>
        <begin position="777"/>
        <end position="789"/>
    </location>
</feature>
<dbReference type="GO" id="GO:0009360">
    <property type="term" value="C:DNA polymerase III complex"/>
    <property type="evidence" value="ECO:0007669"/>
    <property type="project" value="InterPro"/>
</dbReference>
<dbReference type="GO" id="GO:0006261">
    <property type="term" value="P:DNA-templated DNA replication"/>
    <property type="evidence" value="ECO:0007669"/>
    <property type="project" value="TreeGrafter"/>
</dbReference>
<dbReference type="Gene3D" id="3.40.50.300">
    <property type="entry name" value="P-loop containing nucleotide triphosphate hydrolases"/>
    <property type="match status" value="1"/>
</dbReference>
<dbReference type="PANTHER" id="PTHR11669">
    <property type="entry name" value="REPLICATION FACTOR C / DNA POLYMERASE III GAMMA-TAU SUBUNIT"/>
    <property type="match status" value="1"/>
</dbReference>
<evidence type="ECO:0000313" key="14">
    <source>
        <dbReference type="EMBL" id="SMY10651.1"/>
    </source>
</evidence>
<feature type="compositionally biased region" description="Low complexity" evidence="12">
    <location>
        <begin position="849"/>
        <end position="862"/>
    </location>
</feature>
<name>A0A2H1L160_9MICO</name>
<dbReference type="PANTHER" id="PTHR11669:SF0">
    <property type="entry name" value="PROTEIN STICHEL-LIKE 2"/>
    <property type="match status" value="1"/>
</dbReference>
<dbReference type="SUPFAM" id="SSF48019">
    <property type="entry name" value="post-AAA+ oligomerization domain-like"/>
    <property type="match status" value="1"/>
</dbReference>
<dbReference type="AlphaFoldDB" id="A0A2H1L160"/>
<dbReference type="Pfam" id="PF12169">
    <property type="entry name" value="DNA_pol3_gamma3"/>
    <property type="match status" value="1"/>
</dbReference>
<reference evidence="15" key="1">
    <citation type="submission" date="2017-03" db="EMBL/GenBank/DDBJ databases">
        <authorList>
            <person name="Monnet C."/>
        </authorList>
    </citation>
    <scope>NUCLEOTIDE SEQUENCE [LARGE SCALE GENOMIC DNA]</scope>
    <source>
        <strain evidence="15">SJ5-8</strain>
    </source>
</reference>
<evidence type="ECO:0000256" key="11">
    <source>
        <dbReference type="ARBA" id="ARBA00049244"/>
    </source>
</evidence>
<keyword evidence="4 14" id="KW-0548">Nucleotidyltransferase</keyword>
<dbReference type="GO" id="GO:0005524">
    <property type="term" value="F:ATP binding"/>
    <property type="evidence" value="ECO:0007669"/>
    <property type="project" value="UniProtKB-KW"/>
</dbReference>
<keyword evidence="8" id="KW-0862">Zinc</keyword>
<dbReference type="Gene3D" id="1.20.272.10">
    <property type="match status" value="1"/>
</dbReference>
<feature type="compositionally biased region" description="Basic and acidic residues" evidence="12">
    <location>
        <begin position="814"/>
        <end position="844"/>
    </location>
</feature>
<keyword evidence="9" id="KW-0067">ATP-binding</keyword>
<feature type="region of interest" description="Disordered" evidence="12">
    <location>
        <begin position="390"/>
        <end position="458"/>
    </location>
</feature>
<dbReference type="Gene3D" id="1.10.8.60">
    <property type="match status" value="1"/>
</dbReference>
<keyword evidence="10" id="KW-0239">DNA-directed DNA polymerase</keyword>
<evidence type="ECO:0000259" key="13">
    <source>
        <dbReference type="SMART" id="SM00382"/>
    </source>
</evidence>
<proteinExistence type="inferred from homology"/>
<gene>
    <name evidence="14" type="ORF">BJEO58_00222</name>
</gene>
<feature type="region of interest" description="Disordered" evidence="12">
    <location>
        <begin position="1069"/>
        <end position="1143"/>
    </location>
</feature>
<feature type="compositionally biased region" description="Acidic residues" evidence="12">
    <location>
        <begin position="999"/>
        <end position="1011"/>
    </location>
</feature>
<dbReference type="GO" id="GO:0003887">
    <property type="term" value="F:DNA-directed DNA polymerase activity"/>
    <property type="evidence" value="ECO:0007669"/>
    <property type="project" value="UniProtKB-KW"/>
</dbReference>
<dbReference type="CDD" id="cd00009">
    <property type="entry name" value="AAA"/>
    <property type="match status" value="1"/>
</dbReference>
<evidence type="ECO:0000256" key="10">
    <source>
        <dbReference type="ARBA" id="ARBA00022932"/>
    </source>
</evidence>
<evidence type="ECO:0000256" key="9">
    <source>
        <dbReference type="ARBA" id="ARBA00022840"/>
    </source>
</evidence>
<evidence type="ECO:0000256" key="8">
    <source>
        <dbReference type="ARBA" id="ARBA00022833"/>
    </source>
</evidence>
<feature type="compositionally biased region" description="Polar residues" evidence="12">
    <location>
        <begin position="1069"/>
        <end position="1081"/>
    </location>
</feature>
<dbReference type="InterPro" id="IPR012763">
    <property type="entry name" value="DNA_pol_III_sug/sutau_N"/>
</dbReference>
<dbReference type="NCBIfam" id="NF005846">
    <property type="entry name" value="PRK07764.1-6"/>
    <property type="match status" value="1"/>
</dbReference>
<accession>A0A2H1L160</accession>
<feature type="compositionally biased region" description="Basic and acidic residues" evidence="12">
    <location>
        <begin position="481"/>
        <end position="490"/>
    </location>
</feature>
<dbReference type="SUPFAM" id="SSF52540">
    <property type="entry name" value="P-loop containing nucleoside triphosphate hydrolases"/>
    <property type="match status" value="1"/>
</dbReference>
<feature type="compositionally biased region" description="Pro residues" evidence="12">
    <location>
        <begin position="715"/>
        <end position="726"/>
    </location>
</feature>
<feature type="compositionally biased region" description="Basic and acidic residues" evidence="12">
    <location>
        <begin position="535"/>
        <end position="562"/>
    </location>
</feature>
<dbReference type="InterPro" id="IPR022754">
    <property type="entry name" value="DNA_pol_III_gamma-3"/>
</dbReference>
<feature type="compositionally biased region" description="Low complexity" evidence="12">
    <location>
        <begin position="595"/>
        <end position="605"/>
    </location>
</feature>
<dbReference type="NCBIfam" id="TIGR02397">
    <property type="entry name" value="dnaX_nterm"/>
    <property type="match status" value="1"/>
</dbReference>
<dbReference type="InterPro" id="IPR008921">
    <property type="entry name" value="DNA_pol3_clamp-load_cplx_C"/>
</dbReference>
<evidence type="ECO:0000256" key="2">
    <source>
        <dbReference type="ARBA" id="ARBA00012417"/>
    </source>
</evidence>
<evidence type="ECO:0000256" key="6">
    <source>
        <dbReference type="ARBA" id="ARBA00022723"/>
    </source>
</evidence>
<dbReference type="RefSeq" id="WP_101587230.1">
    <property type="nucleotide sequence ID" value="NZ_FXZM01000001.1"/>
</dbReference>
<keyword evidence="6" id="KW-0479">Metal-binding</keyword>